<dbReference type="EMBL" id="DXDU01000126">
    <property type="protein sequence ID" value="HIY27059.1"/>
    <property type="molecule type" value="Genomic_DNA"/>
</dbReference>
<keyword evidence="1" id="KW-0812">Transmembrane</keyword>
<sequence>MCSLVGYLGSAYASRQTLQQLGEAVPVTLQVTNKNASHTTNLEIGEKQFQGLFDLGIREVHCTEVGWGVAPQETFDPDKGQLGTQMLGVSSGATLEQEGMYPSFLSGWEESCLEGQEALCLLEETWAEEHGLSQGGTLTLSCYTLSYKPDGVFPQYVPVGEQVLEVAGTFQGSDPRGDIVVPVRWIWEAQRKAGAAPMCDSFQATVADPLSLNEFKGSLLDLGLGEVNVTSPEKFYGNAVIFYDQQYIESAEQLLQNIATLETYLPAFALLVAVLLIVGTFYLVRSERRTMAIAVSLGRPRWKCGATYFVSSTLVSLLGGAAAALSMGAVTGLPWDQMARACGLFLGCVIVGVTVGIALVLRFSVLSMLSQKE</sequence>
<keyword evidence="1" id="KW-0472">Membrane</keyword>
<accession>A0A9D1YDY6</accession>
<reference evidence="2" key="2">
    <citation type="submission" date="2021-04" db="EMBL/GenBank/DDBJ databases">
        <authorList>
            <person name="Gilroy R."/>
        </authorList>
    </citation>
    <scope>NUCLEOTIDE SEQUENCE</scope>
    <source>
        <strain evidence="2">1282</strain>
    </source>
</reference>
<evidence type="ECO:0000256" key="1">
    <source>
        <dbReference type="SAM" id="Phobius"/>
    </source>
</evidence>
<name>A0A9D1YDY6_9FIRM</name>
<dbReference type="AlphaFoldDB" id="A0A9D1YDY6"/>
<evidence type="ECO:0000313" key="3">
    <source>
        <dbReference type="Proteomes" id="UP000823915"/>
    </source>
</evidence>
<reference evidence="2" key="1">
    <citation type="journal article" date="2021" name="PeerJ">
        <title>Extensive microbial diversity within the chicken gut microbiome revealed by metagenomics and culture.</title>
        <authorList>
            <person name="Gilroy R."/>
            <person name="Ravi A."/>
            <person name="Getino M."/>
            <person name="Pursley I."/>
            <person name="Horton D.L."/>
            <person name="Alikhan N.F."/>
            <person name="Baker D."/>
            <person name="Gharbi K."/>
            <person name="Hall N."/>
            <person name="Watson M."/>
            <person name="Adriaenssens E.M."/>
            <person name="Foster-Nyarko E."/>
            <person name="Jarju S."/>
            <person name="Secka A."/>
            <person name="Antonio M."/>
            <person name="Oren A."/>
            <person name="Chaudhuri R.R."/>
            <person name="La Ragione R."/>
            <person name="Hildebrand F."/>
            <person name="Pallen M.J."/>
        </authorList>
    </citation>
    <scope>NUCLEOTIDE SEQUENCE</scope>
    <source>
        <strain evidence="2">1282</strain>
    </source>
</reference>
<dbReference type="Proteomes" id="UP000823915">
    <property type="component" value="Unassembled WGS sequence"/>
</dbReference>
<feature type="transmembrane region" description="Helical" evidence="1">
    <location>
        <begin position="338"/>
        <end position="361"/>
    </location>
</feature>
<feature type="transmembrane region" description="Helical" evidence="1">
    <location>
        <begin position="305"/>
        <end position="326"/>
    </location>
</feature>
<organism evidence="2 3">
    <name type="scientific">Candidatus Acutalibacter pullistercoris</name>
    <dbReference type="NCBI Taxonomy" id="2838418"/>
    <lineage>
        <taxon>Bacteria</taxon>
        <taxon>Bacillati</taxon>
        <taxon>Bacillota</taxon>
        <taxon>Clostridia</taxon>
        <taxon>Eubacteriales</taxon>
        <taxon>Acutalibacteraceae</taxon>
        <taxon>Acutalibacter</taxon>
    </lineage>
</organism>
<comment type="caution">
    <text evidence="2">The sequence shown here is derived from an EMBL/GenBank/DDBJ whole genome shotgun (WGS) entry which is preliminary data.</text>
</comment>
<proteinExistence type="predicted"/>
<keyword evidence="1" id="KW-1133">Transmembrane helix</keyword>
<protein>
    <submittedName>
        <fullName evidence="2">Uncharacterized protein</fullName>
    </submittedName>
</protein>
<evidence type="ECO:0000313" key="2">
    <source>
        <dbReference type="EMBL" id="HIY27059.1"/>
    </source>
</evidence>
<feature type="transmembrane region" description="Helical" evidence="1">
    <location>
        <begin position="264"/>
        <end position="284"/>
    </location>
</feature>
<gene>
    <name evidence="2" type="ORF">H9838_07815</name>
</gene>